<comment type="caution">
    <text evidence="1">The sequence shown here is derived from an EMBL/GenBank/DDBJ whole genome shotgun (WGS) entry which is preliminary data.</text>
</comment>
<dbReference type="Proteomes" id="UP001501391">
    <property type="component" value="Unassembled WGS sequence"/>
</dbReference>
<evidence type="ECO:0000313" key="2">
    <source>
        <dbReference type="Proteomes" id="UP001501391"/>
    </source>
</evidence>
<gene>
    <name evidence="1" type="ORF">GCM10009787_37570</name>
</gene>
<reference evidence="2" key="1">
    <citation type="journal article" date="2019" name="Int. J. Syst. Evol. Microbiol.">
        <title>The Global Catalogue of Microorganisms (GCM) 10K type strain sequencing project: providing services to taxonomists for standard genome sequencing and annotation.</title>
        <authorList>
            <consortium name="The Broad Institute Genomics Platform"/>
            <consortium name="The Broad Institute Genome Sequencing Center for Infectious Disease"/>
            <person name="Wu L."/>
            <person name="Ma J."/>
        </authorList>
    </citation>
    <scope>NUCLEOTIDE SEQUENCE [LARGE SCALE GENOMIC DNA]</scope>
    <source>
        <strain evidence="2">JCM 14924</strain>
    </source>
</reference>
<keyword evidence="2" id="KW-1185">Reference proteome</keyword>
<proteinExistence type="predicted"/>
<accession>A0ABP5NDR0</accession>
<evidence type="ECO:0000313" key="1">
    <source>
        <dbReference type="EMBL" id="GAA2197761.1"/>
    </source>
</evidence>
<name>A0ABP5NDR0_9ACTN</name>
<sequence length="60" mass="6226">MTEKKPSPTTLPLQAPPIVRAEGTDPAVHASGQGVEAAVKCSQLTGVARQMCLASRGIRI</sequence>
<protein>
    <submittedName>
        <fullName evidence="1">Uncharacterized protein</fullName>
    </submittedName>
</protein>
<organism evidence="1 2">
    <name type="scientific">Streptomyces bangladeshensis</name>
    <dbReference type="NCBI Taxonomy" id="295352"/>
    <lineage>
        <taxon>Bacteria</taxon>
        <taxon>Bacillati</taxon>
        <taxon>Actinomycetota</taxon>
        <taxon>Actinomycetes</taxon>
        <taxon>Kitasatosporales</taxon>
        <taxon>Streptomycetaceae</taxon>
        <taxon>Streptomyces</taxon>
    </lineage>
</organism>
<dbReference type="EMBL" id="BAAAOQ010000012">
    <property type="protein sequence ID" value="GAA2197761.1"/>
    <property type="molecule type" value="Genomic_DNA"/>
</dbReference>